<reference evidence="1" key="1">
    <citation type="journal article" date="2023" name="Science">
        <title>Genome structures resolve the early diversification of teleost fishes.</title>
        <authorList>
            <person name="Parey E."/>
            <person name="Louis A."/>
            <person name="Montfort J."/>
            <person name="Bouchez O."/>
            <person name="Roques C."/>
            <person name="Iampietro C."/>
            <person name="Lluch J."/>
            <person name="Castinel A."/>
            <person name="Donnadieu C."/>
            <person name="Desvignes T."/>
            <person name="Floi Bucao C."/>
            <person name="Jouanno E."/>
            <person name="Wen M."/>
            <person name="Mejri S."/>
            <person name="Dirks R."/>
            <person name="Jansen H."/>
            <person name="Henkel C."/>
            <person name="Chen W.J."/>
            <person name="Zahm M."/>
            <person name="Cabau C."/>
            <person name="Klopp C."/>
            <person name="Thompson A.W."/>
            <person name="Robinson-Rechavi M."/>
            <person name="Braasch I."/>
            <person name="Lecointre G."/>
            <person name="Bobe J."/>
            <person name="Postlethwait J.H."/>
            <person name="Berthelot C."/>
            <person name="Roest Crollius H."/>
            <person name="Guiguen Y."/>
        </authorList>
    </citation>
    <scope>NUCLEOTIDE SEQUENCE</scope>
    <source>
        <strain evidence="1">WJC10195</strain>
    </source>
</reference>
<dbReference type="EMBL" id="JAINUF010000001">
    <property type="protein sequence ID" value="KAJ8381281.1"/>
    <property type="molecule type" value="Genomic_DNA"/>
</dbReference>
<proteinExistence type="predicted"/>
<protein>
    <submittedName>
        <fullName evidence="1">Uncharacterized protein</fullName>
    </submittedName>
</protein>
<gene>
    <name evidence="1" type="ORF">SKAU_G00020590</name>
</gene>
<sequence length="77" mass="9296">MKRELKHTTKLAKICYKNKMEERFTRGNAREAWQGLNMQPRLRGKDIPWSLVFPAPCRHMTPAVWRKTPEKTRKEMR</sequence>
<dbReference type="Proteomes" id="UP001152622">
    <property type="component" value="Chromosome 1"/>
</dbReference>
<evidence type="ECO:0000313" key="2">
    <source>
        <dbReference type="Proteomes" id="UP001152622"/>
    </source>
</evidence>
<name>A0A9Q1JC58_SYNKA</name>
<dbReference type="AlphaFoldDB" id="A0A9Q1JC58"/>
<evidence type="ECO:0000313" key="1">
    <source>
        <dbReference type="EMBL" id="KAJ8381281.1"/>
    </source>
</evidence>
<comment type="caution">
    <text evidence="1">The sequence shown here is derived from an EMBL/GenBank/DDBJ whole genome shotgun (WGS) entry which is preliminary data.</text>
</comment>
<accession>A0A9Q1JC58</accession>
<dbReference type="OrthoDB" id="10188963at2759"/>
<keyword evidence="2" id="KW-1185">Reference proteome</keyword>
<organism evidence="1 2">
    <name type="scientific">Synaphobranchus kaupii</name>
    <name type="common">Kaup's arrowtooth eel</name>
    <dbReference type="NCBI Taxonomy" id="118154"/>
    <lineage>
        <taxon>Eukaryota</taxon>
        <taxon>Metazoa</taxon>
        <taxon>Chordata</taxon>
        <taxon>Craniata</taxon>
        <taxon>Vertebrata</taxon>
        <taxon>Euteleostomi</taxon>
        <taxon>Actinopterygii</taxon>
        <taxon>Neopterygii</taxon>
        <taxon>Teleostei</taxon>
        <taxon>Anguilliformes</taxon>
        <taxon>Synaphobranchidae</taxon>
        <taxon>Synaphobranchus</taxon>
    </lineage>
</organism>